<dbReference type="EMBL" id="AECV01000026">
    <property type="protein sequence ID" value="EFW29333.1"/>
    <property type="molecule type" value="Genomic_DNA"/>
</dbReference>
<comment type="caution">
    <text evidence="1">The sequence shown here is derived from an EMBL/GenBank/DDBJ whole genome shotgun (WGS) entry which is preliminary data.</text>
</comment>
<dbReference type="Proteomes" id="UP000004633">
    <property type="component" value="Unassembled WGS sequence"/>
</dbReference>
<evidence type="ECO:0000313" key="1">
    <source>
        <dbReference type="EMBL" id="EFW29333.1"/>
    </source>
</evidence>
<dbReference type="STRING" id="749551.HMPREF9555_01489"/>
<accession>E7N3B4</accession>
<sequence length="402" mass="46560">MKFEILCLDDKEAVKSRTVKTFLYMLMANDILFENPSMNDGKGELIDSSKRIRLHITQFSTDRMLTGARYSVAYIVSTECEDLSTLDTFRIQLIDYIKSIGFSNVRILVDEVSKELAISLYPELYNLENKVRAFIINFFLKNLGTNWAKFAMPVDTLKKIKSRKNNDKIFIVSERIDSDVSLIDFDDLGKILFNENSIFSIQKADNVAILIEKISKAEDLEKLKSEVLEGNFYKYFKDCFTQKDFQNKWNELYYYRNKLAHNGAFSEQEQELCKQLCEEVAKIIDSAYEKLDTFKLSTSDREALMVAVNEFANASPEECIQNASQFASVSEQTLLEELSIAQRKLPYVGLRYFVREWLGEKGYDYDSSFTLINYLVDQEVIRLYKVEEPNSEYPVTALAHAN</sequence>
<dbReference type="RefSeq" id="WP_009350148.1">
    <property type="nucleotide sequence ID" value="NZ_GL638139.1"/>
</dbReference>
<proteinExistence type="predicted"/>
<organism evidence="1 2">
    <name type="scientific">Selenomonas artemidis F0399</name>
    <dbReference type="NCBI Taxonomy" id="749551"/>
    <lineage>
        <taxon>Bacteria</taxon>
        <taxon>Bacillati</taxon>
        <taxon>Bacillota</taxon>
        <taxon>Negativicutes</taxon>
        <taxon>Selenomonadales</taxon>
        <taxon>Selenomonadaceae</taxon>
        <taxon>Selenomonas</taxon>
    </lineage>
</organism>
<reference evidence="1 2" key="1">
    <citation type="submission" date="2010-08" db="EMBL/GenBank/DDBJ databases">
        <authorList>
            <person name="Weinstock G."/>
            <person name="Sodergren E."/>
            <person name="Clifton S."/>
            <person name="Fulton L."/>
            <person name="Fulton B."/>
            <person name="Courtney L."/>
            <person name="Fronick C."/>
            <person name="Harrison M."/>
            <person name="Strong C."/>
            <person name="Farmer C."/>
            <person name="Delahaunty K."/>
            <person name="Markovic C."/>
            <person name="Hall O."/>
            <person name="Minx P."/>
            <person name="Tomlinson C."/>
            <person name="Mitreva M."/>
            <person name="Hou S."/>
            <person name="Chen J."/>
            <person name="Wollam A."/>
            <person name="Pepin K.H."/>
            <person name="Johnson M."/>
            <person name="Bhonagiri V."/>
            <person name="Zhang X."/>
            <person name="Suruliraj S."/>
            <person name="Warren W."/>
            <person name="Chinwalla A."/>
            <person name="Mardis E.R."/>
            <person name="Wilson R.K."/>
        </authorList>
    </citation>
    <scope>NUCLEOTIDE SEQUENCE [LARGE SCALE GENOMIC DNA]</scope>
    <source>
        <strain evidence="1 2">F0399</strain>
    </source>
</reference>
<dbReference type="AlphaFoldDB" id="E7N3B4"/>
<dbReference type="HOGENOM" id="CLU_052025_0_0_9"/>
<evidence type="ECO:0000313" key="2">
    <source>
        <dbReference type="Proteomes" id="UP000004633"/>
    </source>
</evidence>
<name>E7N3B4_9FIRM</name>
<protein>
    <submittedName>
        <fullName evidence="1">Uncharacterized protein</fullName>
    </submittedName>
</protein>
<gene>
    <name evidence="1" type="ORF">HMPREF9555_01489</name>
</gene>
<keyword evidence="2" id="KW-1185">Reference proteome</keyword>